<evidence type="ECO:0000256" key="10">
    <source>
        <dbReference type="RuleBase" id="RU368072"/>
    </source>
</evidence>
<dbReference type="InterPro" id="IPR057091">
    <property type="entry name" value="NDC80_loop"/>
</dbReference>
<comment type="function">
    <text evidence="10">Acts as a component of the essential kinetochore-associated NDC80 complex, which is required for chromosome segregation and spindle checkpoint activity.</text>
</comment>
<evidence type="ECO:0000256" key="2">
    <source>
        <dbReference type="ARBA" id="ARBA00022454"/>
    </source>
</evidence>
<keyword evidence="4 10" id="KW-0498">Mitosis</keyword>
<protein>
    <recommendedName>
        <fullName evidence="10">Kinetochore protein NDC80</fullName>
    </recommendedName>
</protein>
<dbReference type="RefSeq" id="XP_014664096.1">
    <property type="nucleotide sequence ID" value="XM_014808610.1"/>
</dbReference>
<dbReference type="Proteomes" id="UP000695022">
    <property type="component" value="Unplaced"/>
</dbReference>
<evidence type="ECO:0000259" key="15">
    <source>
        <dbReference type="Pfam" id="PF24487"/>
    </source>
</evidence>
<keyword evidence="6 11" id="KW-0175">Coiled coil</keyword>
<feature type="region of interest" description="Disordered" evidence="12">
    <location>
        <begin position="38"/>
        <end position="123"/>
    </location>
</feature>
<comment type="subunit">
    <text evidence="10">Component of the NDC80 complex.</text>
</comment>
<keyword evidence="16" id="KW-1185">Reference proteome</keyword>
<feature type="coiled-coil region" evidence="11">
    <location>
        <begin position="298"/>
        <end position="422"/>
    </location>
</feature>
<reference evidence="17" key="1">
    <citation type="submission" date="2025-08" db="UniProtKB">
        <authorList>
            <consortium name="RefSeq"/>
        </authorList>
    </citation>
    <scope>IDENTIFICATION</scope>
</reference>
<evidence type="ECO:0000256" key="4">
    <source>
        <dbReference type="ARBA" id="ARBA00022776"/>
    </source>
</evidence>
<dbReference type="InterPro" id="IPR055260">
    <property type="entry name" value="Ndc80_CH"/>
</dbReference>
<evidence type="ECO:0000256" key="8">
    <source>
        <dbReference type="ARBA" id="ARBA00023306"/>
    </source>
</evidence>
<evidence type="ECO:0000256" key="5">
    <source>
        <dbReference type="ARBA" id="ARBA00022838"/>
    </source>
</evidence>
<evidence type="ECO:0000259" key="13">
    <source>
        <dbReference type="Pfam" id="PF03801"/>
    </source>
</evidence>
<dbReference type="InterPro" id="IPR038273">
    <property type="entry name" value="Ndc80_sf"/>
</dbReference>
<organism evidence="16 17">
    <name type="scientific">Priapulus caudatus</name>
    <name type="common">Priapulid worm</name>
    <dbReference type="NCBI Taxonomy" id="37621"/>
    <lineage>
        <taxon>Eukaryota</taxon>
        <taxon>Metazoa</taxon>
        <taxon>Ecdysozoa</taxon>
        <taxon>Scalidophora</taxon>
        <taxon>Priapulida</taxon>
        <taxon>Priapulimorpha</taxon>
        <taxon>Priapulimorphida</taxon>
        <taxon>Priapulidae</taxon>
        <taxon>Priapulus</taxon>
    </lineage>
</organism>
<keyword evidence="5 10" id="KW-0995">Kinetochore</keyword>
<dbReference type="Pfam" id="PF24487">
    <property type="entry name" value="NDC80_loop"/>
    <property type="match status" value="1"/>
</dbReference>
<evidence type="ECO:0000256" key="11">
    <source>
        <dbReference type="SAM" id="Coils"/>
    </source>
</evidence>
<evidence type="ECO:0000256" key="3">
    <source>
        <dbReference type="ARBA" id="ARBA00022618"/>
    </source>
</evidence>
<keyword evidence="9 10" id="KW-0137">Centromere</keyword>
<evidence type="ECO:0000259" key="14">
    <source>
        <dbReference type="Pfam" id="PF18077"/>
    </source>
</evidence>
<dbReference type="InterPro" id="IPR005550">
    <property type="entry name" value="Kinetochore_Ndc80"/>
</dbReference>
<dbReference type="InterPro" id="IPR040967">
    <property type="entry name" value="DUF5595"/>
</dbReference>
<feature type="coiled-coil region" evidence="11">
    <location>
        <begin position="513"/>
        <end position="572"/>
    </location>
</feature>
<evidence type="ECO:0000256" key="12">
    <source>
        <dbReference type="SAM" id="MobiDB-lite"/>
    </source>
</evidence>
<evidence type="ECO:0000313" key="17">
    <source>
        <dbReference type="RefSeq" id="XP_014664096.1"/>
    </source>
</evidence>
<dbReference type="Gene3D" id="6.10.250.1950">
    <property type="match status" value="1"/>
</dbReference>
<comment type="similarity">
    <text evidence="1 10">Belongs to the NDC80/HEC1 family.</text>
</comment>
<proteinExistence type="inferred from homology"/>
<feature type="compositionally biased region" description="Low complexity" evidence="12">
    <location>
        <begin position="51"/>
        <end position="75"/>
    </location>
</feature>
<keyword evidence="3 10" id="KW-0132">Cell division</keyword>
<feature type="compositionally biased region" description="Polar residues" evidence="12">
    <location>
        <begin position="82"/>
        <end position="102"/>
    </location>
</feature>
<dbReference type="PANTHER" id="PTHR10643:SF2">
    <property type="entry name" value="KINETOCHORE PROTEIN NDC80 HOMOLOG"/>
    <property type="match status" value="1"/>
</dbReference>
<evidence type="ECO:0000256" key="1">
    <source>
        <dbReference type="ARBA" id="ARBA00007050"/>
    </source>
</evidence>
<feature type="domain" description="Kinetochore protein NDC80 loop region" evidence="15">
    <location>
        <begin position="406"/>
        <end position="589"/>
    </location>
</feature>
<dbReference type="Gene3D" id="1.10.418.30">
    <property type="entry name" value="Ncd80 complex, Ncd80 subunit"/>
    <property type="match status" value="1"/>
</dbReference>
<dbReference type="PANTHER" id="PTHR10643">
    <property type="entry name" value="KINETOCHORE PROTEIN NDC80"/>
    <property type="match status" value="1"/>
</dbReference>
<evidence type="ECO:0000256" key="7">
    <source>
        <dbReference type="ARBA" id="ARBA00023242"/>
    </source>
</evidence>
<evidence type="ECO:0000313" key="16">
    <source>
        <dbReference type="Proteomes" id="UP000695022"/>
    </source>
</evidence>
<evidence type="ECO:0000256" key="9">
    <source>
        <dbReference type="ARBA" id="ARBA00023328"/>
    </source>
</evidence>
<keyword evidence="2 10" id="KW-0158">Chromosome</keyword>
<dbReference type="Pfam" id="PF18077">
    <property type="entry name" value="DUF5595"/>
    <property type="match status" value="1"/>
</dbReference>
<keyword evidence="7 10" id="KW-0539">Nucleus</keyword>
<sequence>MRMRIFWRNIWFRLAKEDLPQVETTLIMRKSSLGAARVSIGPRRMRNDQPLSSLKRSTSASRLSSGSTHASRSSSVPGRLSFGNSQTGARNSLATRGSSLKRTSGYGHASYSDGPKKDPRPISNQSYMKEEIRKLVEFLIQCGYPHHISLKLLLRPMAKDVLRIFEFLYRLIEPDFNMPSHHEDVIPSIMKKLGYPFTINKSSMFNMASPHTWPTILATISWLRELVQMAFYMGSRIEEKMFPPADDDFDMVPLNKLRYDFLVTTYQKYMAGADKFDEVIEDVKKQLSCRGMLKDADIDKLVSQNERLQNELDSLNNEPDRITMLKNCLSETQCSLQETKNRAEELAIDQAQKDRKLTEAQETEEQLLEELTALMQDMKRKQHILEVQDLSPQDVERINAEHAELQREISAQQERLDATDAQIWEEELKVARTLECVQAKCQAYNNQAMRLNLIPETAANANGDDLELKDICRSKVMTDVSSRIKPALQQHKQNFKERVYETQNQRLSNQEGYDQLSDMVSDRQQELQQWENKVGQCDSELEYKKSSQLQEMKALQAEVEEIEKKSTTMRSQSLMSVQDQEAELLHYHAEAKAIACDMAADEAVYERFLTRTCGLLLDHRESILLALKKYKEKVPSGSMDM</sequence>
<keyword evidence="8 10" id="KW-0131">Cell cycle</keyword>
<dbReference type="Pfam" id="PF03801">
    <property type="entry name" value="Ndc80_HEC"/>
    <property type="match status" value="1"/>
</dbReference>
<accession>A0ABM1DVX5</accession>
<gene>
    <name evidence="17" type="primary">LOC106806612</name>
</gene>
<dbReference type="GeneID" id="106806612"/>
<name>A0ABM1DVX5_PRICU</name>
<feature type="domain" description="DUF5595" evidence="14">
    <location>
        <begin position="253"/>
        <end position="318"/>
    </location>
</feature>
<feature type="domain" description="Kinetochore protein Ndc80 CH" evidence="13">
    <location>
        <begin position="95"/>
        <end position="230"/>
    </location>
</feature>
<evidence type="ECO:0000256" key="6">
    <source>
        <dbReference type="ARBA" id="ARBA00023054"/>
    </source>
</evidence>
<comment type="subcellular location">
    <subcellularLocation>
        <location evidence="10">Chromosome</location>
        <location evidence="10">Centromere</location>
        <location evidence="10">Kinetochore</location>
    </subcellularLocation>
    <subcellularLocation>
        <location evidence="10">Nucleus</location>
    </subcellularLocation>
</comment>